<dbReference type="InterPro" id="IPR056884">
    <property type="entry name" value="NPHP3-like_N"/>
</dbReference>
<dbReference type="Pfam" id="PF24883">
    <property type="entry name" value="NPHP3_N"/>
    <property type="match status" value="1"/>
</dbReference>
<evidence type="ECO:0000313" key="4">
    <source>
        <dbReference type="Proteomes" id="UP000276215"/>
    </source>
</evidence>
<evidence type="ECO:0000256" key="1">
    <source>
        <dbReference type="ARBA" id="ARBA00022737"/>
    </source>
</evidence>
<feature type="non-terminal residue" evidence="3">
    <location>
        <position position="1"/>
    </location>
</feature>
<dbReference type="Proteomes" id="UP000276215">
    <property type="component" value="Unassembled WGS sequence"/>
</dbReference>
<dbReference type="EMBL" id="ML120525">
    <property type="protein sequence ID" value="RPA90464.1"/>
    <property type="molecule type" value="Genomic_DNA"/>
</dbReference>
<evidence type="ECO:0000259" key="2">
    <source>
        <dbReference type="Pfam" id="PF24883"/>
    </source>
</evidence>
<sequence length="114" mass="13362">NSCNKIVNMMNTVADDKPQVLPWLSPLAPQKRHQHLCNNGHDGVGDWILQRDEFMKRRTEEDESHPVILYERDPGVRKTYLSSLVVNHLHDEAVRDRQNIKLIGLYCDFLDRKE</sequence>
<dbReference type="AlphaFoldDB" id="A0A3N4J9H3"/>
<reference evidence="3 4" key="1">
    <citation type="journal article" date="2018" name="Nat. Ecol. Evol.">
        <title>Pezizomycetes genomes reveal the molecular basis of ectomycorrhizal truffle lifestyle.</title>
        <authorList>
            <person name="Murat C."/>
            <person name="Payen T."/>
            <person name="Noel B."/>
            <person name="Kuo A."/>
            <person name="Morin E."/>
            <person name="Chen J."/>
            <person name="Kohler A."/>
            <person name="Krizsan K."/>
            <person name="Balestrini R."/>
            <person name="Da Silva C."/>
            <person name="Montanini B."/>
            <person name="Hainaut M."/>
            <person name="Levati E."/>
            <person name="Barry K.W."/>
            <person name="Belfiori B."/>
            <person name="Cichocki N."/>
            <person name="Clum A."/>
            <person name="Dockter R.B."/>
            <person name="Fauchery L."/>
            <person name="Guy J."/>
            <person name="Iotti M."/>
            <person name="Le Tacon F."/>
            <person name="Lindquist E.A."/>
            <person name="Lipzen A."/>
            <person name="Malagnac F."/>
            <person name="Mello A."/>
            <person name="Molinier V."/>
            <person name="Miyauchi S."/>
            <person name="Poulain J."/>
            <person name="Riccioni C."/>
            <person name="Rubini A."/>
            <person name="Sitrit Y."/>
            <person name="Splivallo R."/>
            <person name="Traeger S."/>
            <person name="Wang M."/>
            <person name="Zifcakova L."/>
            <person name="Wipf D."/>
            <person name="Zambonelli A."/>
            <person name="Paolocci F."/>
            <person name="Nowrousian M."/>
            <person name="Ottonello S."/>
            <person name="Baldrian P."/>
            <person name="Spatafora J.W."/>
            <person name="Henrissat B."/>
            <person name="Nagy L.G."/>
            <person name="Aury J.M."/>
            <person name="Wincker P."/>
            <person name="Grigoriev I.V."/>
            <person name="Bonfante P."/>
            <person name="Martin F.M."/>
        </authorList>
    </citation>
    <scope>NUCLEOTIDE SEQUENCE [LARGE SCALE GENOMIC DNA]</scope>
    <source>
        <strain evidence="3 4">120613-1</strain>
    </source>
</reference>
<protein>
    <recommendedName>
        <fullName evidence="2">Nephrocystin 3-like N-terminal domain-containing protein</fullName>
    </recommendedName>
</protein>
<name>A0A3N4J9H3_9PEZI</name>
<gene>
    <name evidence="3" type="ORF">L873DRAFT_1717726</name>
</gene>
<keyword evidence="1" id="KW-0677">Repeat</keyword>
<keyword evidence="4" id="KW-1185">Reference proteome</keyword>
<dbReference type="OrthoDB" id="1577640at2759"/>
<organism evidence="3 4">
    <name type="scientific">Choiromyces venosus 120613-1</name>
    <dbReference type="NCBI Taxonomy" id="1336337"/>
    <lineage>
        <taxon>Eukaryota</taxon>
        <taxon>Fungi</taxon>
        <taxon>Dikarya</taxon>
        <taxon>Ascomycota</taxon>
        <taxon>Pezizomycotina</taxon>
        <taxon>Pezizomycetes</taxon>
        <taxon>Pezizales</taxon>
        <taxon>Tuberaceae</taxon>
        <taxon>Choiromyces</taxon>
    </lineage>
</organism>
<accession>A0A3N4J9H3</accession>
<evidence type="ECO:0000313" key="3">
    <source>
        <dbReference type="EMBL" id="RPA90464.1"/>
    </source>
</evidence>
<proteinExistence type="predicted"/>
<feature type="domain" description="Nephrocystin 3-like N-terminal" evidence="2">
    <location>
        <begin position="43"/>
        <end position="112"/>
    </location>
</feature>